<sequence>MTFREYTRIRGKIVFRTECAQKNERHSPIRASRCSRCLVAEFELGTKGSVNAISPDSAAHTDKDKKVAQFRYPPANARAIAESLHNAKGLLPGARHELCKHDAPFHMHDTVPSTGAKTPSAWSAQALCCPRPSPDARQQRRTLAEARWQKHARPPAIMKTYLPPASSRCESAHGCGAVRVQTKPRPLRIHLRQRRTRAEAGSPAIRKTHLLPASSRQESAHGCGGVRVQAKPRALRIHLRPHNLVAQKPLARSHHASPFFDRGRFGIDIEIHIHIGIDIDVDINIDIHPHRHHINGHDLRDGIIMPVAASRGSPEKDCLRGRSKEWNAPDEKKEKRCTELAVRGSKDSGDVVDDEEARMRQERKGSVAKPARARRTKNRCRLVLPSPLPREETHAPPPCRKATGWDLPYQKTDPFSEQSRRRDGLEERRRVEEALCGVGDNRDGEREEEGEEGRGRVNGCGTTPSTHAPPQPAQDPIQLLRSSTHFQRARSAITVPPRLERKNVARRRTIESAPRHSPFTVPRARPRGEEQHVSCRKPDVYGTRLQTCLPTSERATTTHAPWVHKRKKWCGGSKTSVACRAPRACGSASSLFCPKKHLRTRPPKSSLRLAPNVEGAKDKRTVSSFEGGDSD</sequence>
<dbReference type="AlphaFoldDB" id="A0AAD7NXS6"/>
<dbReference type="EMBL" id="JARKIB010000005">
    <property type="protein sequence ID" value="KAJ7779596.1"/>
    <property type="molecule type" value="Genomic_DNA"/>
</dbReference>
<keyword evidence="3" id="KW-1185">Reference proteome</keyword>
<feature type="compositionally biased region" description="Basic residues" evidence="1">
    <location>
        <begin position="371"/>
        <end position="380"/>
    </location>
</feature>
<feature type="compositionally biased region" description="Basic and acidic residues" evidence="1">
    <location>
        <begin position="313"/>
        <end position="331"/>
    </location>
</feature>
<feature type="region of interest" description="Disordered" evidence="1">
    <location>
        <begin position="312"/>
        <end position="331"/>
    </location>
</feature>
<feature type="region of interest" description="Disordered" evidence="1">
    <location>
        <begin position="343"/>
        <end position="473"/>
    </location>
</feature>
<gene>
    <name evidence="2" type="ORF">B0H16DRAFT_1829545</name>
</gene>
<feature type="compositionally biased region" description="Basic and acidic residues" evidence="1">
    <location>
        <begin position="418"/>
        <end position="433"/>
    </location>
</feature>
<accession>A0AAD7NXS6</accession>
<evidence type="ECO:0000256" key="1">
    <source>
        <dbReference type="SAM" id="MobiDB-lite"/>
    </source>
</evidence>
<evidence type="ECO:0000313" key="3">
    <source>
        <dbReference type="Proteomes" id="UP001215598"/>
    </source>
</evidence>
<protein>
    <submittedName>
        <fullName evidence="2">Uncharacterized protein</fullName>
    </submittedName>
</protein>
<dbReference type="Proteomes" id="UP001215598">
    <property type="component" value="Unassembled WGS sequence"/>
</dbReference>
<organism evidence="2 3">
    <name type="scientific">Mycena metata</name>
    <dbReference type="NCBI Taxonomy" id="1033252"/>
    <lineage>
        <taxon>Eukaryota</taxon>
        <taxon>Fungi</taxon>
        <taxon>Dikarya</taxon>
        <taxon>Basidiomycota</taxon>
        <taxon>Agaricomycotina</taxon>
        <taxon>Agaricomycetes</taxon>
        <taxon>Agaricomycetidae</taxon>
        <taxon>Agaricales</taxon>
        <taxon>Marasmiineae</taxon>
        <taxon>Mycenaceae</taxon>
        <taxon>Mycena</taxon>
    </lineage>
</organism>
<evidence type="ECO:0000313" key="2">
    <source>
        <dbReference type="EMBL" id="KAJ7779596.1"/>
    </source>
</evidence>
<proteinExistence type="predicted"/>
<name>A0AAD7NXS6_9AGAR</name>
<comment type="caution">
    <text evidence="2">The sequence shown here is derived from an EMBL/GenBank/DDBJ whole genome shotgun (WGS) entry which is preliminary data.</text>
</comment>
<feature type="region of interest" description="Disordered" evidence="1">
    <location>
        <begin position="596"/>
        <end position="631"/>
    </location>
</feature>
<reference evidence="2" key="1">
    <citation type="submission" date="2023-03" db="EMBL/GenBank/DDBJ databases">
        <title>Massive genome expansion in bonnet fungi (Mycena s.s.) driven by repeated elements and novel gene families across ecological guilds.</title>
        <authorList>
            <consortium name="Lawrence Berkeley National Laboratory"/>
            <person name="Harder C.B."/>
            <person name="Miyauchi S."/>
            <person name="Viragh M."/>
            <person name="Kuo A."/>
            <person name="Thoen E."/>
            <person name="Andreopoulos B."/>
            <person name="Lu D."/>
            <person name="Skrede I."/>
            <person name="Drula E."/>
            <person name="Henrissat B."/>
            <person name="Morin E."/>
            <person name="Kohler A."/>
            <person name="Barry K."/>
            <person name="LaButti K."/>
            <person name="Morin E."/>
            <person name="Salamov A."/>
            <person name="Lipzen A."/>
            <person name="Mereny Z."/>
            <person name="Hegedus B."/>
            <person name="Baldrian P."/>
            <person name="Stursova M."/>
            <person name="Weitz H."/>
            <person name="Taylor A."/>
            <person name="Grigoriev I.V."/>
            <person name="Nagy L.G."/>
            <person name="Martin F."/>
            <person name="Kauserud H."/>
        </authorList>
    </citation>
    <scope>NUCLEOTIDE SEQUENCE</scope>
    <source>
        <strain evidence="2">CBHHK182m</strain>
    </source>
</reference>